<dbReference type="EMBL" id="JAWDJX010000208">
    <property type="protein sequence ID" value="KAK3045537.1"/>
    <property type="molecule type" value="Genomic_DNA"/>
</dbReference>
<proteinExistence type="predicted"/>
<protein>
    <submittedName>
        <fullName evidence="1">Uncharacterized protein</fullName>
    </submittedName>
</protein>
<accession>A0AAJ0G3K0</accession>
<evidence type="ECO:0000313" key="2">
    <source>
        <dbReference type="Proteomes" id="UP001271007"/>
    </source>
</evidence>
<organism evidence="1 2">
    <name type="scientific">Extremus antarcticus</name>
    <dbReference type="NCBI Taxonomy" id="702011"/>
    <lineage>
        <taxon>Eukaryota</taxon>
        <taxon>Fungi</taxon>
        <taxon>Dikarya</taxon>
        <taxon>Ascomycota</taxon>
        <taxon>Pezizomycotina</taxon>
        <taxon>Dothideomycetes</taxon>
        <taxon>Dothideomycetidae</taxon>
        <taxon>Mycosphaerellales</taxon>
        <taxon>Extremaceae</taxon>
        <taxon>Extremus</taxon>
    </lineage>
</organism>
<gene>
    <name evidence="1" type="ORF">LTR09_012890</name>
</gene>
<dbReference type="SUPFAM" id="SSF52540">
    <property type="entry name" value="P-loop containing nucleoside triphosphate hydrolases"/>
    <property type="match status" value="1"/>
</dbReference>
<reference evidence="1" key="1">
    <citation type="submission" date="2023-04" db="EMBL/GenBank/DDBJ databases">
        <title>Black Yeasts Isolated from many extreme environments.</title>
        <authorList>
            <person name="Coleine C."/>
            <person name="Stajich J.E."/>
            <person name="Selbmann L."/>
        </authorList>
    </citation>
    <scope>NUCLEOTIDE SEQUENCE</scope>
    <source>
        <strain evidence="1">CCFEE 5312</strain>
    </source>
</reference>
<dbReference type="AlphaFoldDB" id="A0AAJ0G3K0"/>
<sequence>MSQDRTLTVIGASGSGKKTLMGSLVYKCGLDLIKLETLTKQGINKFDQIPNFLKRIGQDVSFETRSGKWTVASTELAAQSCQIAICVLDVLQDDSPFTASTLLEELSHGASPHAKVIVAVNKMDKVEWSRERFLELVNATREAFIKTDGILSQCVNSGS</sequence>
<keyword evidence="2" id="KW-1185">Reference proteome</keyword>
<evidence type="ECO:0000313" key="1">
    <source>
        <dbReference type="EMBL" id="KAK3045537.1"/>
    </source>
</evidence>
<dbReference type="Gene3D" id="3.40.50.300">
    <property type="entry name" value="P-loop containing nucleotide triphosphate hydrolases"/>
    <property type="match status" value="1"/>
</dbReference>
<dbReference type="InterPro" id="IPR027417">
    <property type="entry name" value="P-loop_NTPase"/>
</dbReference>
<name>A0AAJ0G3K0_9PEZI</name>
<comment type="caution">
    <text evidence="1">The sequence shown here is derived from an EMBL/GenBank/DDBJ whole genome shotgun (WGS) entry which is preliminary data.</text>
</comment>
<dbReference type="Proteomes" id="UP001271007">
    <property type="component" value="Unassembled WGS sequence"/>
</dbReference>